<dbReference type="EMBL" id="CZVU01000011">
    <property type="protein sequence ID" value="CUS98358.1"/>
    <property type="molecule type" value="Genomic_DNA"/>
</dbReference>
<organism evidence="2 3">
    <name type="scientific">Kryptobacter tengchongensis</name>
    <dbReference type="NCBI Taxonomy" id="1643429"/>
    <lineage>
        <taxon>Bacteria</taxon>
        <taxon>Pseudomonadati</taxon>
        <taxon>Candidatus Kryptoniota</taxon>
        <taxon>Candidatus Kryptobacter</taxon>
    </lineage>
</organism>
<evidence type="ECO:0000256" key="1">
    <source>
        <dbReference type="SAM" id="Phobius"/>
    </source>
</evidence>
<evidence type="ECO:0000313" key="3">
    <source>
        <dbReference type="Proteomes" id="UP000243065"/>
    </source>
</evidence>
<sequence length="157" mass="17336">MSPKLGKMKVYIGLVLAVFIFNLLTISPVIFVNLGLNKFAKIIYCYFSPLCHQIDSRSFHINGVKLAVCSRCGLIYFGALIGVLIFPIVNRHNFVKNGNLLLIVGLLPSVVEFSLEKFVGLEIVIFKVLSSLFLGGIVGVVLSHQIIDMFSSKGKIF</sequence>
<feature type="transmembrane region" description="Helical" evidence="1">
    <location>
        <begin position="64"/>
        <end position="86"/>
    </location>
</feature>
<keyword evidence="1" id="KW-0812">Transmembrane</keyword>
<name>A0A656D327_KRYT1</name>
<keyword evidence="1" id="KW-1133">Transmembrane helix</keyword>
<proteinExistence type="predicted"/>
<keyword evidence="1" id="KW-0472">Membrane</keyword>
<evidence type="ECO:0000313" key="2">
    <source>
        <dbReference type="EMBL" id="CUS98358.1"/>
    </source>
</evidence>
<gene>
    <name evidence="2" type="ORF">JGI24_00438</name>
</gene>
<feature type="transmembrane region" description="Helical" evidence="1">
    <location>
        <begin position="98"/>
        <end position="115"/>
    </location>
</feature>
<protein>
    <submittedName>
        <fullName evidence="2">Predicted membrane protein (DUF2085)</fullName>
    </submittedName>
</protein>
<feature type="transmembrane region" description="Helical" evidence="1">
    <location>
        <begin position="121"/>
        <end position="143"/>
    </location>
</feature>
<feature type="transmembrane region" description="Helical" evidence="1">
    <location>
        <begin position="12"/>
        <end position="31"/>
    </location>
</feature>
<dbReference type="InterPro" id="IPR019206">
    <property type="entry name" value="DUF2085_TM"/>
</dbReference>
<dbReference type="Proteomes" id="UP000243065">
    <property type="component" value="Unassembled WGS sequence"/>
</dbReference>
<reference evidence="2 3" key="1">
    <citation type="submission" date="2015-11" db="EMBL/GenBank/DDBJ databases">
        <authorList>
            <person name="Varghese N."/>
        </authorList>
    </citation>
    <scope>NUCLEOTIDE SEQUENCE [LARGE SCALE GENOMIC DNA]</scope>
    <source>
        <strain evidence="2 3">JGI-24</strain>
    </source>
</reference>
<dbReference type="AlphaFoldDB" id="A0A656D327"/>
<dbReference type="Pfam" id="PF09858">
    <property type="entry name" value="DUF2085"/>
    <property type="match status" value="1"/>
</dbReference>
<accession>A0A656D327</accession>
<keyword evidence="3" id="KW-1185">Reference proteome</keyword>